<sequence>APLWHDYKESMSDFVWKMYGVEGEDGVAPEHLKAKVMRTSSFIWHLKSQGDGYGFVVHQAVACGRPLIVKKHYYAGQFAEPLLEDSVTCIDLDLGTKEENVEKIR</sequence>
<gene>
    <name evidence="1" type="ORF">S12H4_61758</name>
</gene>
<dbReference type="EMBL" id="BARW01041121">
    <property type="protein sequence ID" value="GAJ22582.1"/>
    <property type="molecule type" value="Genomic_DNA"/>
</dbReference>
<proteinExistence type="predicted"/>
<organism evidence="1">
    <name type="scientific">marine sediment metagenome</name>
    <dbReference type="NCBI Taxonomy" id="412755"/>
    <lineage>
        <taxon>unclassified sequences</taxon>
        <taxon>metagenomes</taxon>
        <taxon>ecological metagenomes</taxon>
    </lineage>
</organism>
<reference evidence="1" key="1">
    <citation type="journal article" date="2014" name="Front. Microbiol.">
        <title>High frequency of phylogenetically diverse reductive dehalogenase-homologous genes in deep subseafloor sedimentary metagenomes.</title>
        <authorList>
            <person name="Kawai M."/>
            <person name="Futagami T."/>
            <person name="Toyoda A."/>
            <person name="Takaki Y."/>
            <person name="Nishi S."/>
            <person name="Hori S."/>
            <person name="Arai W."/>
            <person name="Tsubouchi T."/>
            <person name="Morono Y."/>
            <person name="Uchiyama I."/>
            <person name="Ito T."/>
            <person name="Fujiyama A."/>
            <person name="Inagaki F."/>
            <person name="Takami H."/>
        </authorList>
    </citation>
    <scope>NUCLEOTIDE SEQUENCE</scope>
    <source>
        <strain evidence="1">Expedition CK06-06</strain>
    </source>
</reference>
<name>X1VQK5_9ZZZZ</name>
<evidence type="ECO:0000313" key="1">
    <source>
        <dbReference type="EMBL" id="GAJ22582.1"/>
    </source>
</evidence>
<feature type="non-terminal residue" evidence="1">
    <location>
        <position position="1"/>
    </location>
</feature>
<feature type="non-terminal residue" evidence="1">
    <location>
        <position position="105"/>
    </location>
</feature>
<accession>X1VQK5</accession>
<comment type="caution">
    <text evidence="1">The sequence shown here is derived from an EMBL/GenBank/DDBJ whole genome shotgun (WGS) entry which is preliminary data.</text>
</comment>
<evidence type="ECO:0008006" key="2">
    <source>
        <dbReference type="Google" id="ProtNLM"/>
    </source>
</evidence>
<dbReference type="AlphaFoldDB" id="X1VQK5"/>
<protein>
    <recommendedName>
        <fullName evidence="2">Glycosyl transferase family 1 domain-containing protein</fullName>
    </recommendedName>
</protein>